<organism evidence="1 2">
    <name type="scientific">Dovyalis caffra</name>
    <dbReference type="NCBI Taxonomy" id="77055"/>
    <lineage>
        <taxon>Eukaryota</taxon>
        <taxon>Viridiplantae</taxon>
        <taxon>Streptophyta</taxon>
        <taxon>Embryophyta</taxon>
        <taxon>Tracheophyta</taxon>
        <taxon>Spermatophyta</taxon>
        <taxon>Magnoliopsida</taxon>
        <taxon>eudicotyledons</taxon>
        <taxon>Gunneridae</taxon>
        <taxon>Pentapetalae</taxon>
        <taxon>rosids</taxon>
        <taxon>fabids</taxon>
        <taxon>Malpighiales</taxon>
        <taxon>Salicaceae</taxon>
        <taxon>Flacourtieae</taxon>
        <taxon>Dovyalis</taxon>
    </lineage>
</organism>
<sequence>MKRARGFVFKRRLVCAKNVSPVLIATHKATWTMAMVASIEEWQGTGREERDFGFN</sequence>
<keyword evidence="2" id="KW-1185">Reference proteome</keyword>
<dbReference type="AlphaFoldDB" id="A0AAV1SNE7"/>
<accession>A0AAV1SNE7</accession>
<name>A0AAV1SNE7_9ROSI</name>
<proteinExistence type="predicted"/>
<gene>
    <name evidence="1" type="ORF">DCAF_LOCUS24522</name>
</gene>
<dbReference type="EMBL" id="CAWUPB010001194">
    <property type="protein sequence ID" value="CAK7353030.1"/>
    <property type="molecule type" value="Genomic_DNA"/>
</dbReference>
<comment type="caution">
    <text evidence="1">The sequence shown here is derived from an EMBL/GenBank/DDBJ whole genome shotgun (WGS) entry which is preliminary data.</text>
</comment>
<dbReference type="Proteomes" id="UP001314170">
    <property type="component" value="Unassembled WGS sequence"/>
</dbReference>
<evidence type="ECO:0000313" key="1">
    <source>
        <dbReference type="EMBL" id="CAK7353030.1"/>
    </source>
</evidence>
<protein>
    <submittedName>
        <fullName evidence="1">Uncharacterized protein</fullName>
    </submittedName>
</protein>
<evidence type="ECO:0000313" key="2">
    <source>
        <dbReference type="Proteomes" id="UP001314170"/>
    </source>
</evidence>
<reference evidence="1 2" key="1">
    <citation type="submission" date="2024-01" db="EMBL/GenBank/DDBJ databases">
        <authorList>
            <person name="Waweru B."/>
        </authorList>
    </citation>
    <scope>NUCLEOTIDE SEQUENCE [LARGE SCALE GENOMIC DNA]</scope>
</reference>